<dbReference type="Proteomes" id="UP000319383">
    <property type="component" value="Chromosome"/>
</dbReference>
<dbReference type="AlphaFoldDB" id="A0A517ZYV2"/>
<protein>
    <submittedName>
        <fullName evidence="3">Uncharacterized protein</fullName>
    </submittedName>
</protein>
<reference evidence="3 4" key="1">
    <citation type="submission" date="2019-02" db="EMBL/GenBank/DDBJ databases">
        <title>Deep-cultivation of Planctomycetes and their phenomic and genomic characterization uncovers novel biology.</title>
        <authorList>
            <person name="Wiegand S."/>
            <person name="Jogler M."/>
            <person name="Boedeker C."/>
            <person name="Pinto D."/>
            <person name="Vollmers J."/>
            <person name="Rivas-Marin E."/>
            <person name="Kohn T."/>
            <person name="Peeters S.H."/>
            <person name="Heuer A."/>
            <person name="Rast P."/>
            <person name="Oberbeckmann S."/>
            <person name="Bunk B."/>
            <person name="Jeske O."/>
            <person name="Meyerdierks A."/>
            <person name="Storesund J.E."/>
            <person name="Kallscheuer N."/>
            <person name="Luecker S."/>
            <person name="Lage O.M."/>
            <person name="Pohl T."/>
            <person name="Merkel B.J."/>
            <person name="Hornburger P."/>
            <person name="Mueller R.-W."/>
            <person name="Bruemmer F."/>
            <person name="Labrenz M."/>
            <person name="Spormann A.M."/>
            <person name="Op den Camp H."/>
            <person name="Overmann J."/>
            <person name="Amann R."/>
            <person name="Jetten M.S.M."/>
            <person name="Mascher T."/>
            <person name="Medema M.H."/>
            <person name="Devos D.P."/>
            <person name="Kaster A.-K."/>
            <person name="Ovreas L."/>
            <person name="Rohde M."/>
            <person name="Galperin M.Y."/>
            <person name="Jogler C."/>
        </authorList>
    </citation>
    <scope>NUCLEOTIDE SEQUENCE [LARGE SCALE GENOMIC DNA]</scope>
    <source>
        <strain evidence="3 4">Mal52</strain>
    </source>
</reference>
<name>A0A517ZYV2_9PLAN</name>
<organism evidence="3 4">
    <name type="scientific">Symmachiella dynata</name>
    <dbReference type="NCBI Taxonomy" id="2527995"/>
    <lineage>
        <taxon>Bacteria</taxon>
        <taxon>Pseudomonadati</taxon>
        <taxon>Planctomycetota</taxon>
        <taxon>Planctomycetia</taxon>
        <taxon>Planctomycetales</taxon>
        <taxon>Planctomycetaceae</taxon>
        <taxon>Symmachiella</taxon>
    </lineage>
</organism>
<keyword evidence="2" id="KW-0812">Transmembrane</keyword>
<proteinExistence type="predicted"/>
<evidence type="ECO:0000256" key="2">
    <source>
        <dbReference type="SAM" id="Phobius"/>
    </source>
</evidence>
<dbReference type="KEGG" id="sdyn:Mal52_62000"/>
<evidence type="ECO:0000313" key="4">
    <source>
        <dbReference type="Proteomes" id="UP000319383"/>
    </source>
</evidence>
<keyword evidence="2" id="KW-1133">Transmembrane helix</keyword>
<feature type="transmembrane region" description="Helical" evidence="2">
    <location>
        <begin position="12"/>
        <end position="30"/>
    </location>
</feature>
<feature type="region of interest" description="Disordered" evidence="1">
    <location>
        <begin position="52"/>
        <end position="72"/>
    </location>
</feature>
<evidence type="ECO:0000256" key="1">
    <source>
        <dbReference type="SAM" id="MobiDB-lite"/>
    </source>
</evidence>
<keyword evidence="2" id="KW-0472">Membrane</keyword>
<dbReference type="EMBL" id="CP036276">
    <property type="protein sequence ID" value="QDU47665.1"/>
    <property type="molecule type" value="Genomic_DNA"/>
</dbReference>
<accession>A0A517ZYV2</accession>
<evidence type="ECO:0000313" key="3">
    <source>
        <dbReference type="EMBL" id="QDU47665.1"/>
    </source>
</evidence>
<sequence>MSKPTKQSKRPVQRHFGVIICLSLAIFWAWTSYVDHHPAVAEKQPAALAIQSLPPRSDNPSPEIALPIPGDNRDEELRQKAIGTWEDDYHGKRTMDLRADGTATMIVEPEGIGAALFAKKLTFDIEWKIEQGVMILKTLGGTPAKKIALVSKIYGDQAEEIIIELTDDRLLVEHDESTDFDWRRVSD</sequence>
<keyword evidence="4" id="KW-1185">Reference proteome</keyword>
<dbReference type="RefSeq" id="WP_145380452.1">
    <property type="nucleotide sequence ID" value="NZ_CP036276.1"/>
</dbReference>
<gene>
    <name evidence="3" type="ORF">Mal52_62000</name>
</gene>